<feature type="transmembrane region" description="Helical" evidence="7">
    <location>
        <begin position="243"/>
        <end position="260"/>
    </location>
</feature>
<dbReference type="FunFam" id="3.40.50.300:FF:000218">
    <property type="entry name" value="Multidrug ABC transporter ATP-binding protein"/>
    <property type="match status" value="1"/>
</dbReference>
<sequence>MKLLKRIWRYFEKYKLYIILSFLFSLIVAASNGATAYIIKPALDGIFINKDREKLIYMPILIIAIYLIKGTFRFLQNYLMRKTGQKVVEAIRNDLYDKIIMLPLKFFSQSSTGMLMSRITNDVNLMQSSIPSFVTGIRECFSILGLAAVVLYQDPYLGTFALFVLPIIVLPIVKIGEKIKKYSKKGQHKMGDLSSVLQETFSGIKVVKAFVMEEKEKEKFRKHNATFVKYELKRMIYNEISSPLMELIGAIGIALVVYYGGLKVINGESTPGTFFSFMAAIAMMYDPFKRINSANNAVQAAIGAAERVFEVMDTHNEILENDGTLECDARNKIIEFKNVYFRYDNNERYVLENINLKVEPGTTVALVGSSGAGKSTFVNLIPRFYDVTGGAIYIGGTDIREFKVYSLRKNIGIVSQEPFLFNDTIKNNIAYGAENITEEDIINAAKAAYAHDFITELPNGYDTVIGERGVRLSGGQRQRITIARALIKNPPILILDEATSALDTEAEKIVQKALENLMKGRTSFVIAHRLSTILNADIIVVLKDGKIEATGKHTELLEKSPTYKKLYQMQFQDGE</sequence>
<dbReference type="CDD" id="cd18552">
    <property type="entry name" value="ABC_6TM_MsbA_like"/>
    <property type="match status" value="1"/>
</dbReference>
<dbReference type="InterPro" id="IPR039421">
    <property type="entry name" value="Type_1_exporter"/>
</dbReference>
<dbReference type="SUPFAM" id="SSF52540">
    <property type="entry name" value="P-loop containing nucleoside triphosphate hydrolases"/>
    <property type="match status" value="1"/>
</dbReference>
<dbReference type="SUPFAM" id="SSF90123">
    <property type="entry name" value="ABC transporter transmembrane region"/>
    <property type="match status" value="1"/>
</dbReference>
<keyword evidence="3" id="KW-0547">Nucleotide-binding</keyword>
<dbReference type="AlphaFoldDB" id="A0A5A8F8M4"/>
<proteinExistence type="predicted"/>
<dbReference type="OrthoDB" id="9806127at2"/>
<keyword evidence="11" id="KW-1185">Reference proteome</keyword>
<comment type="subcellular location">
    <subcellularLocation>
        <location evidence="1">Cell membrane</location>
        <topology evidence="1">Multi-pass membrane protein</topology>
    </subcellularLocation>
</comment>
<dbReference type="InterPro" id="IPR027417">
    <property type="entry name" value="P-loop_NTPase"/>
</dbReference>
<dbReference type="Pfam" id="PF00664">
    <property type="entry name" value="ABC_membrane"/>
    <property type="match status" value="1"/>
</dbReference>
<gene>
    <name evidence="10" type="ORF">FHQ18_03310</name>
</gene>
<dbReference type="Gene3D" id="1.20.1560.10">
    <property type="entry name" value="ABC transporter type 1, transmembrane domain"/>
    <property type="match status" value="1"/>
</dbReference>
<feature type="transmembrane region" description="Helical" evidence="7">
    <location>
        <begin position="133"/>
        <end position="152"/>
    </location>
</feature>
<dbReference type="InterPro" id="IPR017871">
    <property type="entry name" value="ABC_transporter-like_CS"/>
</dbReference>
<dbReference type="PANTHER" id="PTHR43394">
    <property type="entry name" value="ATP-DEPENDENT PERMEASE MDL1, MITOCHONDRIAL"/>
    <property type="match status" value="1"/>
</dbReference>
<evidence type="ECO:0000313" key="10">
    <source>
        <dbReference type="EMBL" id="KAA0258991.1"/>
    </source>
</evidence>
<dbReference type="Pfam" id="PF00005">
    <property type="entry name" value="ABC_tran"/>
    <property type="match status" value="1"/>
</dbReference>
<feature type="domain" description="ABC transporter" evidence="8">
    <location>
        <begin position="334"/>
        <end position="569"/>
    </location>
</feature>
<dbReference type="CDD" id="cd03251">
    <property type="entry name" value="ABCC_MsbA"/>
    <property type="match status" value="1"/>
</dbReference>
<feature type="domain" description="ABC transmembrane type-1" evidence="9">
    <location>
        <begin position="19"/>
        <end position="300"/>
    </location>
</feature>
<comment type="caution">
    <text evidence="10">The sequence shown here is derived from an EMBL/GenBank/DDBJ whole genome shotgun (WGS) entry which is preliminary data.</text>
</comment>
<evidence type="ECO:0000259" key="9">
    <source>
        <dbReference type="PROSITE" id="PS50929"/>
    </source>
</evidence>
<dbReference type="PROSITE" id="PS00211">
    <property type="entry name" value="ABC_TRANSPORTER_1"/>
    <property type="match status" value="1"/>
</dbReference>
<evidence type="ECO:0000256" key="5">
    <source>
        <dbReference type="ARBA" id="ARBA00022989"/>
    </source>
</evidence>
<dbReference type="Gene3D" id="3.40.50.300">
    <property type="entry name" value="P-loop containing nucleotide triphosphate hydrolases"/>
    <property type="match status" value="1"/>
</dbReference>
<evidence type="ECO:0000256" key="4">
    <source>
        <dbReference type="ARBA" id="ARBA00022840"/>
    </source>
</evidence>
<evidence type="ECO:0000259" key="8">
    <source>
        <dbReference type="PROSITE" id="PS50893"/>
    </source>
</evidence>
<protein>
    <submittedName>
        <fullName evidence="10">ABC transporter ATP-binding protein</fullName>
    </submittedName>
</protein>
<evidence type="ECO:0000256" key="1">
    <source>
        <dbReference type="ARBA" id="ARBA00004651"/>
    </source>
</evidence>
<reference evidence="10 11" key="1">
    <citation type="submission" date="2019-06" db="EMBL/GenBank/DDBJ databases">
        <title>Genomic insights into carbon and energy metabolism of Deferribacter autotrophicus revealed new metabolic traits in the phylum Deferribacteres.</title>
        <authorList>
            <person name="Slobodkin A.I."/>
            <person name="Slobodkina G.B."/>
            <person name="Allioux M."/>
            <person name="Alain K."/>
            <person name="Jebbar M."/>
            <person name="Shadrin V."/>
            <person name="Kublanov I.V."/>
            <person name="Toshchakov S.V."/>
            <person name="Bonch-Osmolovskaya E.A."/>
        </authorList>
    </citation>
    <scope>NUCLEOTIDE SEQUENCE [LARGE SCALE GENOMIC DNA]</scope>
    <source>
        <strain evidence="10 11">SL50</strain>
    </source>
</reference>
<keyword evidence="5 7" id="KW-1133">Transmembrane helix</keyword>
<dbReference type="PROSITE" id="PS50929">
    <property type="entry name" value="ABC_TM1F"/>
    <property type="match status" value="1"/>
</dbReference>
<evidence type="ECO:0000256" key="2">
    <source>
        <dbReference type="ARBA" id="ARBA00022692"/>
    </source>
</evidence>
<dbReference type="PROSITE" id="PS50893">
    <property type="entry name" value="ABC_TRANSPORTER_2"/>
    <property type="match status" value="1"/>
</dbReference>
<evidence type="ECO:0000313" key="11">
    <source>
        <dbReference type="Proteomes" id="UP000322876"/>
    </source>
</evidence>
<keyword evidence="4 10" id="KW-0067">ATP-binding</keyword>
<keyword evidence="6 7" id="KW-0472">Membrane</keyword>
<dbReference type="SMART" id="SM00382">
    <property type="entry name" value="AAA"/>
    <property type="match status" value="1"/>
</dbReference>
<keyword evidence="2 7" id="KW-0812">Transmembrane</keyword>
<dbReference type="GO" id="GO:0005524">
    <property type="term" value="F:ATP binding"/>
    <property type="evidence" value="ECO:0007669"/>
    <property type="project" value="UniProtKB-KW"/>
</dbReference>
<dbReference type="InterPro" id="IPR003439">
    <property type="entry name" value="ABC_transporter-like_ATP-bd"/>
</dbReference>
<dbReference type="EMBL" id="VFJB01000003">
    <property type="protein sequence ID" value="KAA0258991.1"/>
    <property type="molecule type" value="Genomic_DNA"/>
</dbReference>
<dbReference type="InterPro" id="IPR011527">
    <property type="entry name" value="ABC1_TM_dom"/>
</dbReference>
<dbReference type="Proteomes" id="UP000322876">
    <property type="component" value="Unassembled WGS sequence"/>
</dbReference>
<feature type="transmembrane region" description="Helical" evidence="7">
    <location>
        <begin position="55"/>
        <end position="75"/>
    </location>
</feature>
<organism evidence="10 11">
    <name type="scientific">Deferribacter autotrophicus</name>
    <dbReference type="NCBI Taxonomy" id="500465"/>
    <lineage>
        <taxon>Bacteria</taxon>
        <taxon>Pseudomonadati</taxon>
        <taxon>Deferribacterota</taxon>
        <taxon>Deferribacteres</taxon>
        <taxon>Deferribacterales</taxon>
        <taxon>Deferribacteraceae</taxon>
        <taxon>Deferribacter</taxon>
    </lineage>
</organism>
<evidence type="ECO:0000256" key="3">
    <source>
        <dbReference type="ARBA" id="ARBA00022741"/>
    </source>
</evidence>
<feature type="transmembrane region" description="Helical" evidence="7">
    <location>
        <begin position="158"/>
        <end position="176"/>
    </location>
</feature>
<dbReference type="GO" id="GO:0005886">
    <property type="term" value="C:plasma membrane"/>
    <property type="evidence" value="ECO:0007669"/>
    <property type="project" value="UniProtKB-SubCell"/>
</dbReference>
<evidence type="ECO:0000256" key="7">
    <source>
        <dbReference type="SAM" id="Phobius"/>
    </source>
</evidence>
<name>A0A5A8F8M4_9BACT</name>
<dbReference type="InterPro" id="IPR003593">
    <property type="entry name" value="AAA+_ATPase"/>
</dbReference>
<dbReference type="PANTHER" id="PTHR43394:SF1">
    <property type="entry name" value="ATP-BINDING CASSETTE SUB-FAMILY B MEMBER 10, MITOCHONDRIAL"/>
    <property type="match status" value="1"/>
</dbReference>
<dbReference type="InterPro" id="IPR036640">
    <property type="entry name" value="ABC1_TM_sf"/>
</dbReference>
<dbReference type="RefSeq" id="WP_149265749.1">
    <property type="nucleotide sequence ID" value="NZ_VFJB01000003.1"/>
</dbReference>
<evidence type="ECO:0000256" key="6">
    <source>
        <dbReference type="ARBA" id="ARBA00023136"/>
    </source>
</evidence>
<dbReference type="GO" id="GO:0015421">
    <property type="term" value="F:ABC-type oligopeptide transporter activity"/>
    <property type="evidence" value="ECO:0007669"/>
    <property type="project" value="TreeGrafter"/>
</dbReference>
<accession>A0A5A8F8M4</accession>
<dbReference type="GO" id="GO:0016887">
    <property type="term" value="F:ATP hydrolysis activity"/>
    <property type="evidence" value="ECO:0007669"/>
    <property type="project" value="InterPro"/>
</dbReference>